<dbReference type="InterPro" id="IPR054331">
    <property type="entry name" value="LiaF_TM"/>
</dbReference>
<feature type="transmembrane region" description="Helical" evidence="1">
    <location>
        <begin position="12"/>
        <end position="34"/>
    </location>
</feature>
<dbReference type="EMBL" id="DF967972">
    <property type="protein sequence ID" value="GAP15429.1"/>
    <property type="molecule type" value="Genomic_DNA"/>
</dbReference>
<evidence type="ECO:0008006" key="6">
    <source>
        <dbReference type="Google" id="ProtNLM"/>
    </source>
</evidence>
<evidence type="ECO:0000259" key="3">
    <source>
        <dbReference type="Pfam" id="PF22570"/>
    </source>
</evidence>
<evidence type="ECO:0000259" key="2">
    <source>
        <dbReference type="Pfam" id="PF17115"/>
    </source>
</evidence>
<dbReference type="STRING" id="360412.LARV_03215"/>
<keyword evidence="1" id="KW-0812">Transmembrane</keyword>
<keyword evidence="5" id="KW-1185">Reference proteome</keyword>
<dbReference type="RefSeq" id="WP_075074609.1">
    <property type="nucleotide sequence ID" value="NZ_DF967972.1"/>
</dbReference>
<keyword evidence="1" id="KW-0472">Membrane</keyword>
<dbReference type="Proteomes" id="UP000055060">
    <property type="component" value="Unassembled WGS sequence"/>
</dbReference>
<dbReference type="OrthoDB" id="163748at2"/>
<evidence type="ECO:0000313" key="5">
    <source>
        <dbReference type="Proteomes" id="UP000055060"/>
    </source>
</evidence>
<proteinExistence type="predicted"/>
<protein>
    <recommendedName>
        <fullName evidence="6">DUF5668 domain-containing protein</fullName>
    </recommendedName>
</protein>
<sequence length="355" mass="38043">MAENQSHTRHSIFWPLMLVAVGIVLLLTNLNALSGNLWDYVARYWPLLFILGGLDQIYQGKSWVGAVIMLGLGGVLLAGNFNALPWSGLDLLLRLWPVIIVAAGLDLMMQGRSSALGGIVVVVLAVALVAGMIWIGFVGPGSTGTTPVDISQPLEGAQSASMKMTFLSGDVNISGDAEADQLIQGTVMLPRQAKVNESYSVSGGEGRYVLEPAPYNHIPLIGNYEGNQTELKINNSISTDLDLTLIAGKQDLDLQNLKITDLKTETIFGQSTLILPENGELNGKAGVIFGELVIRVPRGTSVEFILDTVLVGKNIPQDFVKEEDRVYSPGAANGNADIVLTLEDVFGAVKIEYLP</sequence>
<organism evidence="4">
    <name type="scientific">Longilinea arvoryzae</name>
    <dbReference type="NCBI Taxonomy" id="360412"/>
    <lineage>
        <taxon>Bacteria</taxon>
        <taxon>Bacillati</taxon>
        <taxon>Chloroflexota</taxon>
        <taxon>Anaerolineae</taxon>
        <taxon>Anaerolineales</taxon>
        <taxon>Anaerolineaceae</taxon>
        <taxon>Longilinea</taxon>
    </lineage>
</organism>
<dbReference type="Pfam" id="PF22570">
    <property type="entry name" value="LiaF-TM"/>
    <property type="match status" value="1"/>
</dbReference>
<reference evidence="4" key="1">
    <citation type="submission" date="2015-07" db="EMBL/GenBank/DDBJ databases">
        <title>Draft Genome Sequences of Anaerolinea thermolimosa IMO-1, Bellilinea caldifistulae GOMI-1, Leptolinea tardivitalis YMTK-2, Levilinea saccharolytica KIBI-1,Longilinea arvoryzae KOME-1, Previously Described as Members of the Anaerolineaceae (Chloroflexi).</title>
        <authorList>
            <person name="Sekiguchi Y."/>
            <person name="Ohashi A."/>
            <person name="Matsuura N."/>
            <person name="Tourlousse M.D."/>
        </authorList>
    </citation>
    <scope>NUCLEOTIDE SEQUENCE [LARGE SCALE GENOMIC DNA]</scope>
    <source>
        <strain evidence="4">KOME-1</strain>
    </source>
</reference>
<dbReference type="AlphaFoldDB" id="A0A0S7BNJ3"/>
<evidence type="ECO:0000313" key="4">
    <source>
        <dbReference type="EMBL" id="GAP15429.1"/>
    </source>
</evidence>
<dbReference type="Pfam" id="PF17115">
    <property type="entry name" value="Toast_rack_N"/>
    <property type="match status" value="1"/>
</dbReference>
<gene>
    <name evidence="4" type="ORF">LARV_03215</name>
</gene>
<name>A0A0S7BNJ3_9CHLR</name>
<evidence type="ECO:0000256" key="1">
    <source>
        <dbReference type="SAM" id="Phobius"/>
    </source>
</evidence>
<feature type="transmembrane region" description="Helical" evidence="1">
    <location>
        <begin position="115"/>
        <end position="137"/>
    </location>
</feature>
<feature type="domain" description="LiaF transmembrane" evidence="3">
    <location>
        <begin position="13"/>
        <end position="110"/>
    </location>
</feature>
<dbReference type="InterPro" id="IPR031346">
    <property type="entry name" value="DUF2154_N"/>
</dbReference>
<accession>A0A0S7BNJ3</accession>
<keyword evidence="1" id="KW-1133">Transmembrane helix</keyword>
<feature type="transmembrane region" description="Helical" evidence="1">
    <location>
        <begin position="63"/>
        <end position="85"/>
    </location>
</feature>
<feature type="domain" description="DUF2154" evidence="2">
    <location>
        <begin position="156"/>
        <end position="244"/>
    </location>
</feature>